<evidence type="ECO:0000313" key="1">
    <source>
        <dbReference type="EMBL" id="GAA2924530.1"/>
    </source>
</evidence>
<proteinExistence type="predicted"/>
<dbReference type="Proteomes" id="UP001501102">
    <property type="component" value="Unassembled WGS sequence"/>
</dbReference>
<dbReference type="EMBL" id="BAAAXZ010000078">
    <property type="protein sequence ID" value="GAA2924530.1"/>
    <property type="molecule type" value="Genomic_DNA"/>
</dbReference>
<gene>
    <name evidence="1" type="ORF">GCM10020221_20630</name>
</gene>
<evidence type="ECO:0000313" key="2">
    <source>
        <dbReference type="Proteomes" id="UP001501102"/>
    </source>
</evidence>
<name>A0ABN3WRN4_STRTU</name>
<accession>A0ABN3WRN4</accession>
<organism evidence="1 2">
    <name type="scientific">Streptomyces thioluteus</name>
    <dbReference type="NCBI Taxonomy" id="66431"/>
    <lineage>
        <taxon>Bacteria</taxon>
        <taxon>Bacillati</taxon>
        <taxon>Actinomycetota</taxon>
        <taxon>Actinomycetes</taxon>
        <taxon>Kitasatosporales</taxon>
        <taxon>Streptomycetaceae</taxon>
        <taxon>Streptomyces</taxon>
    </lineage>
</organism>
<keyword evidence="2" id="KW-1185">Reference proteome</keyword>
<comment type="caution">
    <text evidence="1">The sequence shown here is derived from an EMBL/GenBank/DDBJ whole genome shotgun (WGS) entry which is preliminary data.</text>
</comment>
<sequence>MHIVVTIAVALRIHLYERLPRLRESPIADRRLHAGTDSRAPALANGGGDEPRRCLPCGSGVAKTVVGGLIETPVGDKGMGSSSRALIGAIA</sequence>
<protein>
    <submittedName>
        <fullName evidence="1">Uncharacterized protein</fullName>
    </submittedName>
</protein>
<reference evidence="1 2" key="1">
    <citation type="journal article" date="2019" name="Int. J. Syst. Evol. Microbiol.">
        <title>The Global Catalogue of Microorganisms (GCM) 10K type strain sequencing project: providing services to taxonomists for standard genome sequencing and annotation.</title>
        <authorList>
            <consortium name="The Broad Institute Genomics Platform"/>
            <consortium name="The Broad Institute Genome Sequencing Center for Infectious Disease"/>
            <person name="Wu L."/>
            <person name="Ma J."/>
        </authorList>
    </citation>
    <scope>NUCLEOTIDE SEQUENCE [LARGE SCALE GENOMIC DNA]</scope>
    <source>
        <strain evidence="1 2">JCM 4087</strain>
    </source>
</reference>